<name>A0AAV7V8B8_PLEWA</name>
<evidence type="ECO:0000313" key="2">
    <source>
        <dbReference type="Proteomes" id="UP001066276"/>
    </source>
</evidence>
<proteinExistence type="predicted"/>
<sequence>MCSASRVCFKYTPKWATKKGDCALQRLGSGWLKAQEEKGREGGHIGKGEEEMQFVVGVESKFNCTEFENPFGLTFAEVPGSVTQSR</sequence>
<dbReference type="EMBL" id="JANPWB010000003">
    <property type="protein sequence ID" value="KAJ1197780.1"/>
    <property type="molecule type" value="Genomic_DNA"/>
</dbReference>
<protein>
    <submittedName>
        <fullName evidence="1">Uncharacterized protein</fullName>
    </submittedName>
</protein>
<accession>A0AAV7V8B8</accession>
<organism evidence="1 2">
    <name type="scientific">Pleurodeles waltl</name>
    <name type="common">Iberian ribbed newt</name>
    <dbReference type="NCBI Taxonomy" id="8319"/>
    <lineage>
        <taxon>Eukaryota</taxon>
        <taxon>Metazoa</taxon>
        <taxon>Chordata</taxon>
        <taxon>Craniata</taxon>
        <taxon>Vertebrata</taxon>
        <taxon>Euteleostomi</taxon>
        <taxon>Amphibia</taxon>
        <taxon>Batrachia</taxon>
        <taxon>Caudata</taxon>
        <taxon>Salamandroidea</taxon>
        <taxon>Salamandridae</taxon>
        <taxon>Pleurodelinae</taxon>
        <taxon>Pleurodeles</taxon>
    </lineage>
</organism>
<gene>
    <name evidence="1" type="ORF">NDU88_001628</name>
</gene>
<keyword evidence="2" id="KW-1185">Reference proteome</keyword>
<comment type="caution">
    <text evidence="1">The sequence shown here is derived from an EMBL/GenBank/DDBJ whole genome shotgun (WGS) entry which is preliminary data.</text>
</comment>
<dbReference type="AlphaFoldDB" id="A0AAV7V8B8"/>
<dbReference type="Proteomes" id="UP001066276">
    <property type="component" value="Chromosome 2_1"/>
</dbReference>
<evidence type="ECO:0000313" key="1">
    <source>
        <dbReference type="EMBL" id="KAJ1197780.1"/>
    </source>
</evidence>
<reference evidence="1" key="1">
    <citation type="journal article" date="2022" name="bioRxiv">
        <title>Sequencing and chromosome-scale assembly of the giantPleurodeles waltlgenome.</title>
        <authorList>
            <person name="Brown T."/>
            <person name="Elewa A."/>
            <person name="Iarovenko S."/>
            <person name="Subramanian E."/>
            <person name="Araus A.J."/>
            <person name="Petzold A."/>
            <person name="Susuki M."/>
            <person name="Suzuki K.-i.T."/>
            <person name="Hayashi T."/>
            <person name="Toyoda A."/>
            <person name="Oliveira C."/>
            <person name="Osipova E."/>
            <person name="Leigh N.D."/>
            <person name="Simon A."/>
            <person name="Yun M.H."/>
        </authorList>
    </citation>
    <scope>NUCLEOTIDE SEQUENCE</scope>
    <source>
        <strain evidence="1">20211129_DDA</strain>
        <tissue evidence="1">Liver</tissue>
    </source>
</reference>